<dbReference type="EMBL" id="JAYKXN010000002">
    <property type="protein sequence ID" value="KAK7310753.1"/>
    <property type="molecule type" value="Genomic_DNA"/>
</dbReference>
<comment type="caution">
    <text evidence="1">The sequence shown here is derived from an EMBL/GenBank/DDBJ whole genome shotgun (WGS) entry which is preliminary data.</text>
</comment>
<accession>A0AAN9K6K2</accession>
<organism evidence="1 2">
    <name type="scientific">Clitoria ternatea</name>
    <name type="common">Butterfly pea</name>
    <dbReference type="NCBI Taxonomy" id="43366"/>
    <lineage>
        <taxon>Eukaryota</taxon>
        <taxon>Viridiplantae</taxon>
        <taxon>Streptophyta</taxon>
        <taxon>Embryophyta</taxon>
        <taxon>Tracheophyta</taxon>
        <taxon>Spermatophyta</taxon>
        <taxon>Magnoliopsida</taxon>
        <taxon>eudicotyledons</taxon>
        <taxon>Gunneridae</taxon>
        <taxon>Pentapetalae</taxon>
        <taxon>rosids</taxon>
        <taxon>fabids</taxon>
        <taxon>Fabales</taxon>
        <taxon>Fabaceae</taxon>
        <taxon>Papilionoideae</taxon>
        <taxon>50 kb inversion clade</taxon>
        <taxon>NPAAA clade</taxon>
        <taxon>indigoferoid/millettioid clade</taxon>
        <taxon>Phaseoleae</taxon>
        <taxon>Clitoria</taxon>
    </lineage>
</organism>
<evidence type="ECO:0000313" key="2">
    <source>
        <dbReference type="Proteomes" id="UP001359559"/>
    </source>
</evidence>
<gene>
    <name evidence="1" type="ORF">RJT34_08463</name>
</gene>
<sequence>MHMRPVQGFDKHLGVPLAKREIPKWLLNFPISSFAINGAWNSEFIEEYLPIIVMNKFQTCMAPYWILEANGEFSLRSAYMLINRDDNRTDIALLLRQYGSHLSMRRLG</sequence>
<name>A0AAN9K6K2_CLITE</name>
<protein>
    <submittedName>
        <fullName evidence="1">Uncharacterized protein</fullName>
    </submittedName>
</protein>
<keyword evidence="2" id="KW-1185">Reference proteome</keyword>
<evidence type="ECO:0000313" key="1">
    <source>
        <dbReference type="EMBL" id="KAK7310753.1"/>
    </source>
</evidence>
<proteinExistence type="predicted"/>
<dbReference type="Proteomes" id="UP001359559">
    <property type="component" value="Unassembled WGS sequence"/>
</dbReference>
<dbReference type="AlphaFoldDB" id="A0AAN9K6K2"/>
<reference evidence="1 2" key="1">
    <citation type="submission" date="2024-01" db="EMBL/GenBank/DDBJ databases">
        <title>The genomes of 5 underutilized Papilionoideae crops provide insights into root nodulation and disease resistance.</title>
        <authorList>
            <person name="Yuan L."/>
        </authorList>
    </citation>
    <scope>NUCLEOTIDE SEQUENCE [LARGE SCALE GENOMIC DNA]</scope>
    <source>
        <strain evidence="1">LY-2023</strain>
        <tissue evidence="1">Leaf</tissue>
    </source>
</reference>